<feature type="coiled-coil region" evidence="1">
    <location>
        <begin position="24"/>
        <end position="51"/>
    </location>
</feature>
<keyword evidence="3" id="KW-1185">Reference proteome</keyword>
<gene>
    <name evidence="2" type="ORF">HNQ77_001640</name>
</gene>
<reference evidence="2 3" key="1">
    <citation type="submission" date="2020-08" db="EMBL/GenBank/DDBJ databases">
        <title>Genomic Encyclopedia of Type Strains, Phase IV (KMG-IV): sequencing the most valuable type-strain genomes for metagenomic binning, comparative biology and taxonomic classification.</title>
        <authorList>
            <person name="Goeker M."/>
        </authorList>
    </citation>
    <scope>NUCLEOTIDE SEQUENCE [LARGE SCALE GENOMIC DNA]</scope>
    <source>
        <strain evidence="2 3">DSM 103733</strain>
    </source>
</reference>
<dbReference type="RefSeq" id="WP_050058710.1">
    <property type="nucleotide sequence ID" value="NZ_JACHEK010000003.1"/>
</dbReference>
<accession>A0A841JXH5</accession>
<keyword evidence="1" id="KW-0175">Coiled coil</keyword>
<dbReference type="EMBL" id="JACHEK010000003">
    <property type="protein sequence ID" value="MBB6143691.1"/>
    <property type="molecule type" value="Genomic_DNA"/>
</dbReference>
<name>A0A841JXH5_9BACT</name>
<sequence>MAYITARSSEDEKTAWKMLRADEAAAVQGEYARVALELEKAQANYAAAQIANGGSGFPYNSEMGIFLGLPLRSNHEPPRGYYFASQVMRHFLFGAAKREVESLLAGGAHLKIVAARDKTTRRPIRFTSYKSNQIQIEGNSIVCRNDKKSVRLSSNWSIETALQKVAEALRTGKYYGHDPALDDQRGI</sequence>
<evidence type="ECO:0000256" key="1">
    <source>
        <dbReference type="SAM" id="Coils"/>
    </source>
</evidence>
<dbReference type="AlphaFoldDB" id="A0A841JXH5"/>
<proteinExistence type="predicted"/>
<dbReference type="Proteomes" id="UP000538666">
    <property type="component" value="Unassembled WGS sequence"/>
</dbReference>
<comment type="caution">
    <text evidence="2">The sequence shown here is derived from an EMBL/GenBank/DDBJ whole genome shotgun (WGS) entry which is preliminary data.</text>
</comment>
<protein>
    <submittedName>
        <fullName evidence="2">Uncharacterized protein</fullName>
    </submittedName>
</protein>
<evidence type="ECO:0000313" key="3">
    <source>
        <dbReference type="Proteomes" id="UP000538666"/>
    </source>
</evidence>
<evidence type="ECO:0000313" key="2">
    <source>
        <dbReference type="EMBL" id="MBB6143691.1"/>
    </source>
</evidence>
<organism evidence="2 3">
    <name type="scientific">Silvibacterium bohemicum</name>
    <dbReference type="NCBI Taxonomy" id="1577686"/>
    <lineage>
        <taxon>Bacteria</taxon>
        <taxon>Pseudomonadati</taxon>
        <taxon>Acidobacteriota</taxon>
        <taxon>Terriglobia</taxon>
        <taxon>Terriglobales</taxon>
        <taxon>Acidobacteriaceae</taxon>
        <taxon>Silvibacterium</taxon>
    </lineage>
</organism>